<evidence type="ECO:0000256" key="3">
    <source>
        <dbReference type="SAM" id="SignalP"/>
    </source>
</evidence>
<evidence type="ECO:0000256" key="2">
    <source>
        <dbReference type="SAM" id="MobiDB-lite"/>
    </source>
</evidence>
<organism evidence="5 6">
    <name type="scientific">Nitratidesulfovibrio liaohensis</name>
    <dbReference type="NCBI Taxonomy" id="2604158"/>
    <lineage>
        <taxon>Bacteria</taxon>
        <taxon>Pseudomonadati</taxon>
        <taxon>Thermodesulfobacteriota</taxon>
        <taxon>Desulfovibrionia</taxon>
        <taxon>Desulfovibrionales</taxon>
        <taxon>Desulfovibrionaceae</taxon>
        <taxon>Nitratidesulfovibrio</taxon>
    </lineage>
</organism>
<evidence type="ECO:0000313" key="5">
    <source>
        <dbReference type="EMBL" id="WMW63950.1"/>
    </source>
</evidence>
<reference evidence="5" key="1">
    <citation type="submission" date="2023-09" db="EMBL/GenBank/DDBJ databases">
        <authorList>
            <consortium name="CW5 consortium"/>
            <person name="Lu C.-W."/>
        </authorList>
    </citation>
    <scope>NUCLEOTIDE SEQUENCE</scope>
    <source>
        <strain evidence="5">KPS</strain>
    </source>
</reference>
<dbReference type="PANTHER" id="PTHR30469">
    <property type="entry name" value="MULTIDRUG RESISTANCE PROTEIN MDTA"/>
    <property type="match status" value="1"/>
</dbReference>
<dbReference type="RefSeq" id="WP_309540073.1">
    <property type="nucleotide sequence ID" value="NZ_CP133659.1"/>
</dbReference>
<dbReference type="EMBL" id="CP133659">
    <property type="protein sequence ID" value="WMW63950.1"/>
    <property type="molecule type" value="Genomic_DNA"/>
</dbReference>
<dbReference type="Proteomes" id="UP001180616">
    <property type="component" value="Chromosome"/>
</dbReference>
<feature type="chain" id="PRO_5047392001" evidence="3">
    <location>
        <begin position="27"/>
        <end position="390"/>
    </location>
</feature>
<feature type="compositionally biased region" description="Polar residues" evidence="2">
    <location>
        <begin position="341"/>
        <end position="350"/>
    </location>
</feature>
<proteinExistence type="inferred from homology"/>
<dbReference type="InterPro" id="IPR058625">
    <property type="entry name" value="MdtA-like_BSH"/>
</dbReference>
<feature type="signal peptide" evidence="3">
    <location>
        <begin position="1"/>
        <end position="26"/>
    </location>
</feature>
<feature type="domain" description="Multidrug resistance protein MdtA-like barrel-sandwich hybrid" evidence="4">
    <location>
        <begin position="64"/>
        <end position="211"/>
    </location>
</feature>
<name>A0ABY9QWP0_9BACT</name>
<dbReference type="Gene3D" id="2.40.30.170">
    <property type="match status" value="1"/>
</dbReference>
<comment type="similarity">
    <text evidence="1">Belongs to the membrane fusion protein (MFP) (TC 8.A.1) family.</text>
</comment>
<dbReference type="NCBIfam" id="TIGR01730">
    <property type="entry name" value="RND_mfp"/>
    <property type="match status" value="1"/>
</dbReference>
<sequence length="390" mass="40903">MRRNIILAYVLPALALAGLVAGVVYASRASAPPAPVPPVADPAAPPYERYISGSGIVEAASRDVGVATPTSGVIVEIPVTVGDAVKKGDVLFRLDDRERKAALAQQKAALAVARAGVAEARVALEKARADAARVRSLRDGRAVSAEEAAQRGYAEDAARTALASASADAAQAEAAARAIEVDLDRLCVRAPMDATVLQMNVSEGEYATAGVLSTPLVMLGDVSRLHVRVDIDENIAWRYRAGMPATVFLRGNRDFSAPLRFVRVEPYVLPKTSLTGDTTERVDIRVLQVLYAFDAKDMPAYVGQQVDVYFDDTGHGTAAGGTVPRANGEQAEKAGRGLAGQSGQTVPASQTVSVPLQAKDGQFPEVVVPLRDAGARAIRTKTATGRGVRG</sequence>
<evidence type="ECO:0000259" key="4">
    <source>
        <dbReference type="Pfam" id="PF25917"/>
    </source>
</evidence>
<keyword evidence="3" id="KW-0732">Signal</keyword>
<dbReference type="Pfam" id="PF25917">
    <property type="entry name" value="BSH_RND"/>
    <property type="match status" value="1"/>
</dbReference>
<dbReference type="Gene3D" id="1.10.287.470">
    <property type="entry name" value="Helix hairpin bin"/>
    <property type="match status" value="1"/>
</dbReference>
<dbReference type="Gene3D" id="2.40.50.100">
    <property type="match status" value="1"/>
</dbReference>
<dbReference type="InterPro" id="IPR006143">
    <property type="entry name" value="RND_pump_MFP"/>
</dbReference>
<gene>
    <name evidence="5" type="ORF">KPS_001919</name>
</gene>
<feature type="region of interest" description="Disordered" evidence="2">
    <location>
        <begin position="319"/>
        <end position="350"/>
    </location>
</feature>
<keyword evidence="6" id="KW-1185">Reference proteome</keyword>
<evidence type="ECO:0000313" key="6">
    <source>
        <dbReference type="Proteomes" id="UP001180616"/>
    </source>
</evidence>
<protein>
    <submittedName>
        <fullName evidence="5">Efflux RND transporter periplasmic adaptor subunit</fullName>
    </submittedName>
</protein>
<dbReference type="PANTHER" id="PTHR30469:SF15">
    <property type="entry name" value="HLYD FAMILY OF SECRETION PROTEINS"/>
    <property type="match status" value="1"/>
</dbReference>
<accession>A0ABY9QWP0</accession>
<evidence type="ECO:0000256" key="1">
    <source>
        <dbReference type="ARBA" id="ARBA00009477"/>
    </source>
</evidence>
<dbReference type="SUPFAM" id="SSF111369">
    <property type="entry name" value="HlyD-like secretion proteins"/>
    <property type="match status" value="1"/>
</dbReference>